<protein>
    <submittedName>
        <fullName evidence="3">Uncharacterized protein</fullName>
    </submittedName>
</protein>
<sequence>MDPTGLYLPYEGFSNKPWIRAVVGKGVPIKPIVHGHLKVWELSANHLLPLASAMADRYGEIEMRLQVSPTMTCSHSCQTARPDTVWECVCECGGRHHSGKGTYDDWYSRGRFRIERQGQIEVRYLQIQRGQIPLPPDISLAALERALPISPPQAPPARRDNPRPQPRPIPQATPPTPRLQAVPAAPPPPEPATAFPRPAAARDLGRIPGDTTDRRQPEPSLPVALPEPHKPGRAGPLIAAAAVVAAICLGVWLVLPTDSNDEPRGTSTPETVQQDSTEPAPPPVAEEPAPPAPPVQAPPPTAPPRGCYPFQPNC</sequence>
<organism evidence="3 4">
    <name type="scientific">Nocardia amamiensis</name>
    <dbReference type="NCBI Taxonomy" id="404578"/>
    <lineage>
        <taxon>Bacteria</taxon>
        <taxon>Bacillati</taxon>
        <taxon>Actinomycetota</taxon>
        <taxon>Actinomycetes</taxon>
        <taxon>Mycobacteriales</taxon>
        <taxon>Nocardiaceae</taxon>
        <taxon>Nocardia</taxon>
    </lineage>
</organism>
<feature type="transmembrane region" description="Helical" evidence="2">
    <location>
        <begin position="234"/>
        <end position="255"/>
    </location>
</feature>
<feature type="region of interest" description="Disordered" evidence="1">
    <location>
        <begin position="258"/>
        <end position="314"/>
    </location>
</feature>
<evidence type="ECO:0000313" key="4">
    <source>
        <dbReference type="Proteomes" id="UP000702209"/>
    </source>
</evidence>
<dbReference type="Proteomes" id="UP000702209">
    <property type="component" value="Unassembled WGS sequence"/>
</dbReference>
<name>A0ABS0D2H4_9NOCA</name>
<keyword evidence="2" id="KW-0472">Membrane</keyword>
<dbReference type="PRINTS" id="PR01217">
    <property type="entry name" value="PRICHEXTENSN"/>
</dbReference>
<feature type="compositionally biased region" description="Polar residues" evidence="1">
    <location>
        <begin position="265"/>
        <end position="276"/>
    </location>
</feature>
<dbReference type="EMBL" id="JADLQX010000120">
    <property type="protein sequence ID" value="MBF6303046.1"/>
    <property type="molecule type" value="Genomic_DNA"/>
</dbReference>
<keyword evidence="4" id="KW-1185">Reference proteome</keyword>
<evidence type="ECO:0000256" key="1">
    <source>
        <dbReference type="SAM" id="MobiDB-lite"/>
    </source>
</evidence>
<feature type="compositionally biased region" description="Pro residues" evidence="1">
    <location>
        <begin position="163"/>
        <end position="177"/>
    </location>
</feature>
<evidence type="ECO:0000313" key="3">
    <source>
        <dbReference type="EMBL" id="MBF6303046.1"/>
    </source>
</evidence>
<feature type="compositionally biased region" description="Pro residues" evidence="1">
    <location>
        <begin position="279"/>
        <end position="303"/>
    </location>
</feature>
<keyword evidence="2" id="KW-0812">Transmembrane</keyword>
<gene>
    <name evidence="3" type="ORF">IU459_36930</name>
</gene>
<accession>A0ABS0D2H4</accession>
<keyword evidence="2" id="KW-1133">Transmembrane helix</keyword>
<feature type="compositionally biased region" description="Low complexity" evidence="1">
    <location>
        <begin position="192"/>
        <end position="201"/>
    </location>
</feature>
<dbReference type="RefSeq" id="WP_195134221.1">
    <property type="nucleotide sequence ID" value="NZ_JADLQX010000120.1"/>
</dbReference>
<reference evidence="3 4" key="1">
    <citation type="submission" date="2020-10" db="EMBL/GenBank/DDBJ databases">
        <title>Identification of Nocardia species via Next-generation sequencing and recognition of intraspecies genetic diversity.</title>
        <authorList>
            <person name="Li P."/>
            <person name="Li P."/>
            <person name="Lu B."/>
        </authorList>
    </citation>
    <scope>NUCLEOTIDE SEQUENCE [LARGE SCALE GENOMIC DNA]</scope>
    <source>
        <strain evidence="3 4">BJ06-0157</strain>
    </source>
</reference>
<feature type="region of interest" description="Disordered" evidence="1">
    <location>
        <begin position="149"/>
        <end position="228"/>
    </location>
</feature>
<proteinExistence type="predicted"/>
<evidence type="ECO:0000256" key="2">
    <source>
        <dbReference type="SAM" id="Phobius"/>
    </source>
</evidence>
<comment type="caution">
    <text evidence="3">The sequence shown here is derived from an EMBL/GenBank/DDBJ whole genome shotgun (WGS) entry which is preliminary data.</text>
</comment>